<accession>A0AAD9PUZ6</accession>
<reference evidence="2" key="1">
    <citation type="journal article" date="2023" name="G3 (Bethesda)">
        <title>Whole genome assembly and annotation of the endangered Caribbean coral Acropora cervicornis.</title>
        <authorList>
            <person name="Selwyn J.D."/>
            <person name="Vollmer S.V."/>
        </authorList>
    </citation>
    <scope>NUCLEOTIDE SEQUENCE</scope>
    <source>
        <strain evidence="2">K2</strain>
    </source>
</reference>
<reference evidence="2" key="2">
    <citation type="journal article" date="2023" name="Science">
        <title>Genomic signatures of disease resistance in endangered staghorn corals.</title>
        <authorList>
            <person name="Vollmer S.V."/>
            <person name="Selwyn J.D."/>
            <person name="Despard B.A."/>
            <person name="Roesel C.L."/>
        </authorList>
    </citation>
    <scope>NUCLEOTIDE SEQUENCE</scope>
    <source>
        <strain evidence="2">K2</strain>
    </source>
</reference>
<feature type="region of interest" description="Disordered" evidence="1">
    <location>
        <begin position="21"/>
        <end position="49"/>
    </location>
</feature>
<gene>
    <name evidence="2" type="ORF">P5673_029970</name>
</gene>
<proteinExistence type="predicted"/>
<feature type="compositionally biased region" description="Basic and acidic residues" evidence="1">
    <location>
        <begin position="31"/>
        <end position="41"/>
    </location>
</feature>
<comment type="caution">
    <text evidence="2">The sequence shown here is derived from an EMBL/GenBank/DDBJ whole genome shotgun (WGS) entry which is preliminary data.</text>
</comment>
<organism evidence="2 3">
    <name type="scientific">Acropora cervicornis</name>
    <name type="common">Staghorn coral</name>
    <dbReference type="NCBI Taxonomy" id="6130"/>
    <lineage>
        <taxon>Eukaryota</taxon>
        <taxon>Metazoa</taxon>
        <taxon>Cnidaria</taxon>
        <taxon>Anthozoa</taxon>
        <taxon>Hexacorallia</taxon>
        <taxon>Scleractinia</taxon>
        <taxon>Astrocoeniina</taxon>
        <taxon>Acroporidae</taxon>
        <taxon>Acropora</taxon>
    </lineage>
</organism>
<protein>
    <submittedName>
        <fullName evidence="2">Uncharacterized protein</fullName>
    </submittedName>
</protein>
<evidence type="ECO:0000313" key="2">
    <source>
        <dbReference type="EMBL" id="KAK2549581.1"/>
    </source>
</evidence>
<dbReference type="SUPFAM" id="SSF57997">
    <property type="entry name" value="Tropomyosin"/>
    <property type="match status" value="1"/>
</dbReference>
<dbReference type="Proteomes" id="UP001249851">
    <property type="component" value="Unassembled WGS sequence"/>
</dbReference>
<sequence length="364" mass="41381">MYLLKMLNCSNFKTRLGQVLAKKDHKKHQHAKDVDTQERATRKASVPPQQYQWTSSNLKSYRSNFKDPIIEAAHFKPRVIDNALVLKLALLHLLTASCDLHTTPAFVGFRQRTQGSKFISYGNPDDSKKEKKGEKKRQQRISSSSGNENSGTIQDGAFVTLKLTEYQALLDRLKAVEDTMTEREKHILQLEARLCEAKTSINEVKTECSSVTESLTYTQKEQDDLKERMSLCENKLSAQGNERAFTVGDGISSFTVFLNFLGKIVYCSPRQVWKCRYALKHSSVSVGEDLPKAIQDIRAKILLPAMKKAKETSSTKAAIVGDRLIVNGKSYFHYQIPEKWQVNQQVPQQQVEEQEESKYANQTL</sequence>
<dbReference type="EMBL" id="JARQWQ010000124">
    <property type="protein sequence ID" value="KAK2549581.1"/>
    <property type="molecule type" value="Genomic_DNA"/>
</dbReference>
<feature type="region of interest" description="Disordered" evidence="1">
    <location>
        <begin position="118"/>
        <end position="150"/>
    </location>
</feature>
<feature type="compositionally biased region" description="Polar residues" evidence="1">
    <location>
        <begin position="140"/>
        <end position="150"/>
    </location>
</feature>
<keyword evidence="3" id="KW-1185">Reference proteome</keyword>
<evidence type="ECO:0000313" key="3">
    <source>
        <dbReference type="Proteomes" id="UP001249851"/>
    </source>
</evidence>
<evidence type="ECO:0000256" key="1">
    <source>
        <dbReference type="SAM" id="MobiDB-lite"/>
    </source>
</evidence>
<name>A0AAD9PUZ6_ACRCE</name>
<dbReference type="AlphaFoldDB" id="A0AAD9PUZ6"/>